<feature type="transmembrane region" description="Helical" evidence="8">
    <location>
        <begin position="432"/>
        <end position="451"/>
    </location>
</feature>
<dbReference type="InterPro" id="IPR006685">
    <property type="entry name" value="MscS_channel_2nd"/>
</dbReference>
<dbReference type="InterPro" id="IPR023408">
    <property type="entry name" value="MscS_beta-dom_sf"/>
</dbReference>
<feature type="transmembrane region" description="Helical" evidence="8">
    <location>
        <begin position="524"/>
        <end position="541"/>
    </location>
</feature>
<dbReference type="GO" id="GO:0005886">
    <property type="term" value="C:plasma membrane"/>
    <property type="evidence" value="ECO:0007669"/>
    <property type="project" value="UniProtKB-SubCell"/>
</dbReference>
<evidence type="ECO:0000256" key="8">
    <source>
        <dbReference type="SAM" id="Phobius"/>
    </source>
</evidence>
<feature type="transmembrane region" description="Helical" evidence="8">
    <location>
        <begin position="404"/>
        <end position="426"/>
    </location>
</feature>
<dbReference type="Gene3D" id="3.30.70.100">
    <property type="match status" value="1"/>
</dbReference>
<comment type="similarity">
    <text evidence="2">Belongs to the MscS (TC 1.A.23) family.</text>
</comment>
<feature type="chain" id="PRO_5029599232" evidence="9">
    <location>
        <begin position="31"/>
        <end position="796"/>
    </location>
</feature>
<keyword evidence="4 8" id="KW-0812">Transmembrane</keyword>
<keyword evidence="13" id="KW-1185">Reference proteome</keyword>
<evidence type="ECO:0000313" key="12">
    <source>
        <dbReference type="EMBL" id="NDY55140.1"/>
    </source>
</evidence>
<evidence type="ECO:0000256" key="4">
    <source>
        <dbReference type="ARBA" id="ARBA00022692"/>
    </source>
</evidence>
<keyword evidence="5 8" id="KW-1133">Transmembrane helix</keyword>
<reference evidence="12 13" key="1">
    <citation type="submission" date="2020-02" db="EMBL/GenBank/DDBJ databases">
        <title>Comparative genomics of sulfur disproportionating microorganisms.</title>
        <authorList>
            <person name="Ward L.M."/>
            <person name="Bertran E."/>
            <person name="Johnston D.T."/>
        </authorList>
    </citation>
    <scope>NUCLEOTIDE SEQUENCE [LARGE SCALE GENOMIC DNA]</scope>
    <source>
        <strain evidence="12 13">DSM 3696</strain>
    </source>
</reference>
<evidence type="ECO:0000256" key="3">
    <source>
        <dbReference type="ARBA" id="ARBA00022475"/>
    </source>
</evidence>
<keyword evidence="3" id="KW-1003">Cell membrane</keyword>
<name>A0A7K3NG32_9BACT</name>
<evidence type="ECO:0000256" key="6">
    <source>
        <dbReference type="ARBA" id="ARBA00023136"/>
    </source>
</evidence>
<evidence type="ECO:0000256" key="2">
    <source>
        <dbReference type="ARBA" id="ARBA00008017"/>
    </source>
</evidence>
<feature type="domain" description="Mechanosensitive ion channel MscS" evidence="10">
    <location>
        <begin position="607"/>
        <end position="674"/>
    </location>
</feature>
<dbReference type="InterPro" id="IPR052702">
    <property type="entry name" value="MscS-like_channel"/>
</dbReference>
<dbReference type="InterPro" id="IPR010920">
    <property type="entry name" value="LSM_dom_sf"/>
</dbReference>
<feature type="transmembrane region" description="Helical" evidence="8">
    <location>
        <begin position="562"/>
        <end position="583"/>
    </location>
</feature>
<feature type="transmembrane region" description="Helical" evidence="8">
    <location>
        <begin position="472"/>
        <end position="494"/>
    </location>
</feature>
<feature type="transmembrane region" description="Helical" evidence="8">
    <location>
        <begin position="293"/>
        <end position="314"/>
    </location>
</feature>
<feature type="transmembrane region" description="Helical" evidence="8">
    <location>
        <begin position="320"/>
        <end position="341"/>
    </location>
</feature>
<evidence type="ECO:0000256" key="1">
    <source>
        <dbReference type="ARBA" id="ARBA00004651"/>
    </source>
</evidence>
<dbReference type="SUPFAM" id="SSF50182">
    <property type="entry name" value="Sm-like ribonucleoproteins"/>
    <property type="match status" value="1"/>
</dbReference>
<dbReference type="PANTHER" id="PTHR30347:SF1">
    <property type="entry name" value="MECHANOSENSITIVE CHANNEL MSCK"/>
    <property type="match status" value="1"/>
</dbReference>
<dbReference type="Pfam" id="PF00924">
    <property type="entry name" value="MS_channel_2nd"/>
    <property type="match status" value="1"/>
</dbReference>
<comment type="subcellular location">
    <subcellularLocation>
        <location evidence="1">Cell membrane</location>
        <topology evidence="1">Multi-pass membrane protein</topology>
    </subcellularLocation>
</comment>
<dbReference type="GO" id="GO:0008381">
    <property type="term" value="F:mechanosensitive monoatomic ion channel activity"/>
    <property type="evidence" value="ECO:0007669"/>
    <property type="project" value="UniProtKB-ARBA"/>
</dbReference>
<feature type="transmembrane region" description="Helical" evidence="8">
    <location>
        <begin position="353"/>
        <end position="369"/>
    </location>
</feature>
<dbReference type="SUPFAM" id="SSF82861">
    <property type="entry name" value="Mechanosensitive channel protein MscS (YggB), transmembrane region"/>
    <property type="match status" value="1"/>
</dbReference>
<dbReference type="InterPro" id="IPR011066">
    <property type="entry name" value="MscS_channel_C_sf"/>
</dbReference>
<dbReference type="EMBL" id="JAAGRQ010000001">
    <property type="protein sequence ID" value="NDY55140.1"/>
    <property type="molecule type" value="Genomic_DNA"/>
</dbReference>
<evidence type="ECO:0000256" key="9">
    <source>
        <dbReference type="SAM" id="SignalP"/>
    </source>
</evidence>
<keyword evidence="6 8" id="KW-0472">Membrane</keyword>
<evidence type="ECO:0000259" key="10">
    <source>
        <dbReference type="Pfam" id="PF00924"/>
    </source>
</evidence>
<evidence type="ECO:0000259" key="11">
    <source>
        <dbReference type="Pfam" id="PF21082"/>
    </source>
</evidence>
<keyword evidence="9" id="KW-0732">Signal</keyword>
<dbReference type="SUPFAM" id="SSF82689">
    <property type="entry name" value="Mechanosensitive channel protein MscS (YggB), C-terminal domain"/>
    <property type="match status" value="1"/>
</dbReference>
<protein>
    <submittedName>
        <fullName evidence="12">Mechanosensitive ion channel</fullName>
    </submittedName>
</protein>
<evidence type="ECO:0000313" key="13">
    <source>
        <dbReference type="Proteomes" id="UP000469724"/>
    </source>
</evidence>
<dbReference type="InterPro" id="IPR049278">
    <property type="entry name" value="MS_channel_C"/>
</dbReference>
<gene>
    <name evidence="12" type="ORF">G3N56_00070</name>
</gene>
<comment type="caution">
    <text evidence="12">The sequence shown here is derived from an EMBL/GenBank/DDBJ whole genome shotgun (WGS) entry which is preliminary data.</text>
</comment>
<dbReference type="Pfam" id="PF21082">
    <property type="entry name" value="MS_channel_3rd"/>
    <property type="match status" value="1"/>
</dbReference>
<dbReference type="Proteomes" id="UP000469724">
    <property type="component" value="Unassembled WGS sequence"/>
</dbReference>
<dbReference type="AlphaFoldDB" id="A0A7K3NG32"/>
<dbReference type="RefSeq" id="WP_163300199.1">
    <property type="nucleotide sequence ID" value="NZ_JAAGRQ010000001.1"/>
</dbReference>
<dbReference type="PANTHER" id="PTHR30347">
    <property type="entry name" value="POTASSIUM CHANNEL RELATED"/>
    <property type="match status" value="1"/>
</dbReference>
<dbReference type="InterPro" id="IPR011014">
    <property type="entry name" value="MscS_channel_TM-2"/>
</dbReference>
<feature type="region of interest" description="Disordered" evidence="7">
    <location>
        <begin position="773"/>
        <end position="796"/>
    </location>
</feature>
<accession>A0A7K3NG32</accession>
<feature type="signal peptide" evidence="9">
    <location>
        <begin position="1"/>
        <end position="30"/>
    </location>
</feature>
<proteinExistence type="inferred from homology"/>
<organism evidence="12 13">
    <name type="scientific">Desulfolutivibrio sulfodismutans</name>
    <dbReference type="NCBI Taxonomy" id="63561"/>
    <lineage>
        <taxon>Bacteria</taxon>
        <taxon>Pseudomonadati</taxon>
        <taxon>Thermodesulfobacteriota</taxon>
        <taxon>Desulfovibrionia</taxon>
        <taxon>Desulfovibrionales</taxon>
        <taxon>Desulfovibrionaceae</taxon>
        <taxon>Desulfolutivibrio</taxon>
    </lineage>
</organism>
<feature type="domain" description="Mechanosensitive ion channel MscS C-terminal" evidence="11">
    <location>
        <begin position="683"/>
        <end position="764"/>
    </location>
</feature>
<evidence type="ECO:0000256" key="7">
    <source>
        <dbReference type="SAM" id="MobiDB-lite"/>
    </source>
</evidence>
<sequence>MAMIRGVRPLFAACFMAIAILAATPRPVAAQTTEGDDWKLVLRKNQEALILQASRFKSMETVLPRVLRDFRSELSALEALRDQLTVITSLTTGNPWELRAVLHGLDRLRGRGDALVEPFRATTEELGRIFEQIETLEGEFSRQSADKPEGEVGQAIDYYQRYVSGVKKALTRVKGSLDRELGPAMRLQTGIAEMEKNVRDRFSGAWKDFFLTPAPSVLSLGAWAEPGLKMELWMSSLGAYRSFFSGEQTTSPWDGLAKPAALALVALLAASVLSGRIIRRFPGLAGALKLRGVLRFAGLGLAFAWAAAASPFLLFEGLSVAAEIFFAAALLSVSRFLAIFLGEPGADDAPNPLRHLFFLFACGLALRVLGLPSPYSELIWTALLLFSAASVARRPPRDDTPDLIALLTTADRWLFTLLALAAVVGYANLSHLVISGWFLALAFLQCSLRLGRLITRWLDRAEAAGVSLFARGVVGGLVAPLIHLGLFFLALYWFCTQLGGRTVFFDILDFKIGYRDIGLSVGRLALLVVGFHVARTAVAAFKSFLPEAARLRPEWDQGILDVLSISATYAAWGLYVLSGLFLLGANFTSLAVVAGGLSVGIGFGLQNIVNNFISGLILLFGRSIQAGDTIQLGETWCQVKKVNIRNTVVQTFDNATIFVPNSDLITGQIVNWTHKDARVRREVAVGVAYGSDTEKVRELLFRAAAEHPRVLSEPAPLVQFINFGESSLDFKLMFWVADVAHGVSTASEIRFLIDRIFREAGISIPFPQREVRVVSGPGDGPKPGGNGYPGLGQAPD</sequence>
<evidence type="ECO:0000256" key="5">
    <source>
        <dbReference type="ARBA" id="ARBA00022989"/>
    </source>
</evidence>
<feature type="compositionally biased region" description="Gly residues" evidence="7">
    <location>
        <begin position="777"/>
        <end position="790"/>
    </location>
</feature>
<dbReference type="Gene3D" id="1.10.287.1260">
    <property type="match status" value="1"/>
</dbReference>
<dbReference type="Gene3D" id="2.30.30.60">
    <property type="match status" value="1"/>
</dbReference>